<keyword evidence="5 7" id="KW-0472">Membrane</keyword>
<sequence>MTMLQGFQIALHALRLNTLRSFLTMLGIVIGVASIVTVFAIGSGAQLRLQEQIRSIGANVLMITPGAVYQGGVRLKDGSKLTMTESDVQAIIEQIPEIQAAAGSIAGTAQVIHESKNWNTTINGTTTGHFMVRDWQLAAGRYFSGTEETGAGKVVILGSTVARELFAPGDDPIGAQIRIMKVPLEVVGVLDRKGPAQDDVAFVPLTTAKLRFLGSASNINRDSVAYIIAKVAADSQMAGARSEIESLLRQRHRIPAGQEDDFKVQDPAAAMEAQQGAIRTVALLLVAIASVSLLVGGISIMNVMIVSVTERTREIGIRRALGGRMRDIRLQFLCEALVLCLLGGAIGVAGGITLSMTVARMAGWITSIDGEAIGLALVFSIATGLIFGFYPAHKASRLSPIEALKTE</sequence>
<dbReference type="PANTHER" id="PTHR30572">
    <property type="entry name" value="MEMBRANE COMPONENT OF TRANSPORTER-RELATED"/>
    <property type="match status" value="1"/>
</dbReference>
<dbReference type="InterPro" id="IPR025857">
    <property type="entry name" value="MacB_PCD"/>
</dbReference>
<gene>
    <name evidence="10" type="ORF">NK6_9994</name>
</gene>
<dbReference type="Proteomes" id="UP000063308">
    <property type="component" value="Chromosome"/>
</dbReference>
<evidence type="ECO:0000313" key="11">
    <source>
        <dbReference type="Proteomes" id="UP000063308"/>
    </source>
</evidence>
<dbReference type="InterPro" id="IPR050250">
    <property type="entry name" value="Macrolide_Exporter_MacB"/>
</dbReference>
<evidence type="ECO:0000259" key="9">
    <source>
        <dbReference type="Pfam" id="PF12704"/>
    </source>
</evidence>
<keyword evidence="4 7" id="KW-1133">Transmembrane helix</keyword>
<dbReference type="GO" id="GO:0022857">
    <property type="term" value="F:transmembrane transporter activity"/>
    <property type="evidence" value="ECO:0007669"/>
    <property type="project" value="TreeGrafter"/>
</dbReference>
<feature type="domain" description="ABC3 transporter permease C-terminal" evidence="8">
    <location>
        <begin position="287"/>
        <end position="400"/>
    </location>
</feature>
<reference evidence="10 11" key="1">
    <citation type="submission" date="2014-11" db="EMBL/GenBank/DDBJ databases">
        <title>Symbiosis island explosion on the genome of extra-slow-growing strains of soybean bradyrhizobia with massive insertion sequences.</title>
        <authorList>
            <person name="Iida T."/>
            <person name="Minamisawa K."/>
        </authorList>
    </citation>
    <scope>NUCLEOTIDE SEQUENCE [LARGE SCALE GENOMIC DNA]</scope>
    <source>
        <strain evidence="10 11">NK6</strain>
    </source>
</reference>
<evidence type="ECO:0000313" key="10">
    <source>
        <dbReference type="EMBL" id="BAR63127.1"/>
    </source>
</evidence>
<evidence type="ECO:0000256" key="7">
    <source>
        <dbReference type="SAM" id="Phobius"/>
    </source>
</evidence>
<feature type="domain" description="MacB-like periplasmic core" evidence="9">
    <location>
        <begin position="21"/>
        <end position="246"/>
    </location>
</feature>
<dbReference type="InterPro" id="IPR003838">
    <property type="entry name" value="ABC3_permease_C"/>
</dbReference>
<name>A0A0E4BWY3_9BRAD</name>
<dbReference type="Pfam" id="PF12704">
    <property type="entry name" value="MacB_PCD"/>
    <property type="match status" value="1"/>
</dbReference>
<organism evidence="10 11">
    <name type="scientific">Bradyrhizobium diazoefficiens</name>
    <dbReference type="NCBI Taxonomy" id="1355477"/>
    <lineage>
        <taxon>Bacteria</taxon>
        <taxon>Pseudomonadati</taxon>
        <taxon>Pseudomonadota</taxon>
        <taxon>Alphaproteobacteria</taxon>
        <taxon>Hyphomicrobiales</taxon>
        <taxon>Nitrobacteraceae</taxon>
        <taxon>Bradyrhizobium</taxon>
    </lineage>
</organism>
<evidence type="ECO:0000256" key="4">
    <source>
        <dbReference type="ARBA" id="ARBA00022989"/>
    </source>
</evidence>
<keyword evidence="2" id="KW-1003">Cell membrane</keyword>
<comment type="similarity">
    <text evidence="6">Belongs to the ABC-4 integral membrane protein family.</text>
</comment>
<evidence type="ECO:0000256" key="1">
    <source>
        <dbReference type="ARBA" id="ARBA00004651"/>
    </source>
</evidence>
<protein>
    <submittedName>
        <fullName evidence="10">ABC transporter permease protein</fullName>
    </submittedName>
</protein>
<accession>A0A0E4BWY3</accession>
<dbReference type="PANTHER" id="PTHR30572:SF4">
    <property type="entry name" value="ABC TRANSPORTER PERMEASE YTRF"/>
    <property type="match status" value="1"/>
</dbReference>
<feature type="transmembrane region" description="Helical" evidence="7">
    <location>
        <begin position="330"/>
        <end position="352"/>
    </location>
</feature>
<dbReference type="Pfam" id="PF02687">
    <property type="entry name" value="FtsX"/>
    <property type="match status" value="1"/>
</dbReference>
<dbReference type="AlphaFoldDB" id="A0A0E4BWY3"/>
<evidence type="ECO:0000256" key="3">
    <source>
        <dbReference type="ARBA" id="ARBA00022692"/>
    </source>
</evidence>
<evidence type="ECO:0000256" key="2">
    <source>
        <dbReference type="ARBA" id="ARBA00022475"/>
    </source>
</evidence>
<evidence type="ECO:0000256" key="5">
    <source>
        <dbReference type="ARBA" id="ARBA00023136"/>
    </source>
</evidence>
<dbReference type="GO" id="GO:0005886">
    <property type="term" value="C:plasma membrane"/>
    <property type="evidence" value="ECO:0007669"/>
    <property type="project" value="UniProtKB-SubCell"/>
</dbReference>
<evidence type="ECO:0000256" key="6">
    <source>
        <dbReference type="ARBA" id="ARBA00038076"/>
    </source>
</evidence>
<keyword evidence="3 7" id="KW-0812">Transmembrane</keyword>
<proteinExistence type="inferred from homology"/>
<feature type="transmembrane region" description="Helical" evidence="7">
    <location>
        <begin position="372"/>
        <end position="390"/>
    </location>
</feature>
<feature type="transmembrane region" description="Helical" evidence="7">
    <location>
        <begin position="21"/>
        <end position="42"/>
    </location>
</feature>
<feature type="transmembrane region" description="Helical" evidence="7">
    <location>
        <begin position="281"/>
        <end position="309"/>
    </location>
</feature>
<dbReference type="EMBL" id="AP014685">
    <property type="protein sequence ID" value="BAR63127.1"/>
    <property type="molecule type" value="Genomic_DNA"/>
</dbReference>
<comment type="subcellular location">
    <subcellularLocation>
        <location evidence="1">Cell membrane</location>
        <topology evidence="1">Multi-pass membrane protein</topology>
    </subcellularLocation>
</comment>
<evidence type="ECO:0000259" key="8">
    <source>
        <dbReference type="Pfam" id="PF02687"/>
    </source>
</evidence>
<dbReference type="RefSeq" id="WP_060912558.1">
    <property type="nucleotide sequence ID" value="NZ_JAFCKD010000033.1"/>
</dbReference>